<evidence type="ECO:0000256" key="6">
    <source>
        <dbReference type="ARBA" id="ARBA00023136"/>
    </source>
</evidence>
<dbReference type="Pfam" id="PF09335">
    <property type="entry name" value="VTT_dom"/>
    <property type="match status" value="1"/>
</dbReference>
<dbReference type="AlphaFoldDB" id="A0A3Q9JLR1"/>
<dbReference type="InterPro" id="IPR000326">
    <property type="entry name" value="PAP2/HPO"/>
</dbReference>
<evidence type="ECO:0000256" key="1">
    <source>
        <dbReference type="ARBA" id="ARBA00004651"/>
    </source>
</evidence>
<feature type="transmembrane region" description="Helical" evidence="7">
    <location>
        <begin position="347"/>
        <end position="369"/>
    </location>
</feature>
<feature type="transmembrane region" description="Helical" evidence="7">
    <location>
        <begin position="375"/>
        <end position="395"/>
    </location>
</feature>
<comment type="subcellular location">
    <subcellularLocation>
        <location evidence="1">Cell membrane</location>
        <topology evidence="1">Multi-pass membrane protein</topology>
    </subcellularLocation>
</comment>
<dbReference type="KEGG" id="emo:DM558_08000"/>
<keyword evidence="6 7" id="KW-0472">Membrane</keyword>
<feature type="transmembrane region" description="Helical" evidence="7">
    <location>
        <begin position="317"/>
        <end position="340"/>
    </location>
</feature>
<dbReference type="SMART" id="SM00014">
    <property type="entry name" value="acidPPc"/>
    <property type="match status" value="1"/>
</dbReference>
<dbReference type="RefSeq" id="WP_127163288.1">
    <property type="nucleotide sequence ID" value="NZ_CP029822.1"/>
</dbReference>
<evidence type="ECO:0000256" key="3">
    <source>
        <dbReference type="ARBA" id="ARBA00022475"/>
    </source>
</evidence>
<gene>
    <name evidence="9" type="ORF">DM558_08000</name>
</gene>
<feature type="transmembrane region" description="Helical" evidence="7">
    <location>
        <begin position="174"/>
        <end position="196"/>
    </location>
</feature>
<evidence type="ECO:0000313" key="9">
    <source>
        <dbReference type="EMBL" id="AZS50725.1"/>
    </source>
</evidence>
<feature type="transmembrane region" description="Helical" evidence="7">
    <location>
        <begin position="132"/>
        <end position="154"/>
    </location>
</feature>
<feature type="transmembrane region" description="Helical" evidence="7">
    <location>
        <begin position="407"/>
        <end position="426"/>
    </location>
</feature>
<protein>
    <submittedName>
        <fullName evidence="9">Phosphatase PAP2 family protein</fullName>
    </submittedName>
</protein>
<keyword evidence="3" id="KW-1003">Cell membrane</keyword>
<evidence type="ECO:0000256" key="7">
    <source>
        <dbReference type="SAM" id="Phobius"/>
    </source>
</evidence>
<organism evidence="9 10">
    <name type="scientific">Entomomonas moraniae</name>
    <dbReference type="NCBI Taxonomy" id="2213226"/>
    <lineage>
        <taxon>Bacteria</taxon>
        <taxon>Pseudomonadati</taxon>
        <taxon>Pseudomonadota</taxon>
        <taxon>Gammaproteobacteria</taxon>
        <taxon>Pseudomonadales</taxon>
        <taxon>Pseudomonadaceae</taxon>
        <taxon>Entomomonas</taxon>
    </lineage>
</organism>
<keyword evidence="10" id="KW-1185">Reference proteome</keyword>
<dbReference type="InterPro" id="IPR032818">
    <property type="entry name" value="DedA-like"/>
</dbReference>
<feature type="transmembrane region" description="Helical" evidence="7">
    <location>
        <begin position="280"/>
        <end position="297"/>
    </location>
</feature>
<feature type="transmembrane region" description="Helical" evidence="7">
    <location>
        <begin position="15"/>
        <end position="36"/>
    </location>
</feature>
<keyword evidence="5 7" id="KW-1133">Transmembrane helix</keyword>
<feature type="transmembrane region" description="Helical" evidence="7">
    <location>
        <begin position="254"/>
        <end position="273"/>
    </location>
</feature>
<accession>A0A3Q9JLR1</accession>
<dbReference type="InterPro" id="IPR036938">
    <property type="entry name" value="PAP2/HPO_sf"/>
</dbReference>
<proteinExistence type="inferred from homology"/>
<keyword evidence="4 7" id="KW-0812">Transmembrane</keyword>
<dbReference type="Pfam" id="PF01569">
    <property type="entry name" value="PAP2"/>
    <property type="match status" value="1"/>
</dbReference>
<sequence length="429" mass="47943">MLDWLNAFLQHHQSLIGLVIFLIVFFDCIALLGLAIPGNTMVVIASAVAGSYNYPLWKVIILGILGGWLGDIVSYGIGYKLKKRVYQLSFVKKNPKWINSADNYLKHYGIMGLVLGRFVSPLRSNMSMMVGIFHYPVVTFLIVTLMASSLWTITFVVPSWLTGVAFSFPVDEQFWMTLIYVVAILAIFIAISVYGCLKQKSWVTAYMSLASLVLLLLLYLFLPNLNTLDQGVLAIVQTIQEKPLEKVAHFITELGGYKVQFVISAVLCFLLLFMKQIKPLCFFAFTMLATATIGWILKESIARVRPFGMSDVVQTFSFPSGHTSASFAFFVSIGVLAGLGRPPKQRLMWLSIAFLPAFLIGLSRIYLNMHWLTDVIAGALLAVGISMFVLTWVEFHKKMQPLPMKCWKILLPITLIVLICGAVLSLRAL</sequence>
<comment type="similarity">
    <text evidence="2">Belongs to the DedA family.</text>
</comment>
<dbReference type="PANTHER" id="PTHR30353:SF15">
    <property type="entry name" value="INNER MEMBRANE PROTEIN YABI"/>
    <property type="match status" value="1"/>
</dbReference>
<reference evidence="10" key="1">
    <citation type="submission" date="2018-06" db="EMBL/GenBank/DDBJ databases">
        <title>Complete genome of Pseudomonas insecticola strain QZS01.</title>
        <authorList>
            <person name="Wang J."/>
            <person name="Su Q."/>
        </authorList>
    </citation>
    <scope>NUCLEOTIDE SEQUENCE [LARGE SCALE GENOMIC DNA]</scope>
    <source>
        <strain evidence="10">QZS01</strain>
    </source>
</reference>
<feature type="domain" description="Phosphatidic acid phosphatase type 2/haloperoxidase" evidence="8">
    <location>
        <begin position="280"/>
        <end position="390"/>
    </location>
</feature>
<dbReference type="SUPFAM" id="SSF48317">
    <property type="entry name" value="Acid phosphatase/Vanadium-dependent haloperoxidase"/>
    <property type="match status" value="1"/>
</dbReference>
<evidence type="ECO:0000256" key="5">
    <source>
        <dbReference type="ARBA" id="ARBA00022989"/>
    </source>
</evidence>
<evidence type="ECO:0000259" key="8">
    <source>
        <dbReference type="SMART" id="SM00014"/>
    </source>
</evidence>
<evidence type="ECO:0000313" key="10">
    <source>
        <dbReference type="Proteomes" id="UP000273143"/>
    </source>
</evidence>
<dbReference type="InterPro" id="IPR032816">
    <property type="entry name" value="VTT_dom"/>
</dbReference>
<dbReference type="Gene3D" id="1.20.144.10">
    <property type="entry name" value="Phosphatidic acid phosphatase type 2/haloperoxidase"/>
    <property type="match status" value="2"/>
</dbReference>
<dbReference type="PANTHER" id="PTHR30353">
    <property type="entry name" value="INNER MEMBRANE PROTEIN DEDA-RELATED"/>
    <property type="match status" value="1"/>
</dbReference>
<dbReference type="CDD" id="cd03392">
    <property type="entry name" value="PAP2_like_2"/>
    <property type="match status" value="1"/>
</dbReference>
<evidence type="ECO:0000256" key="4">
    <source>
        <dbReference type="ARBA" id="ARBA00022692"/>
    </source>
</evidence>
<evidence type="ECO:0000256" key="2">
    <source>
        <dbReference type="ARBA" id="ARBA00010792"/>
    </source>
</evidence>
<dbReference type="GO" id="GO:0005886">
    <property type="term" value="C:plasma membrane"/>
    <property type="evidence" value="ECO:0007669"/>
    <property type="project" value="UniProtKB-SubCell"/>
</dbReference>
<feature type="transmembrane region" description="Helical" evidence="7">
    <location>
        <begin position="56"/>
        <end position="77"/>
    </location>
</feature>
<feature type="transmembrane region" description="Helical" evidence="7">
    <location>
        <begin position="203"/>
        <end position="222"/>
    </location>
</feature>
<name>A0A3Q9JLR1_9GAMM</name>
<dbReference type="Proteomes" id="UP000273143">
    <property type="component" value="Chromosome"/>
</dbReference>
<dbReference type="EMBL" id="CP029822">
    <property type="protein sequence ID" value="AZS50725.1"/>
    <property type="molecule type" value="Genomic_DNA"/>
</dbReference>